<dbReference type="PROSITE" id="PS51257">
    <property type="entry name" value="PROKAR_LIPOPROTEIN"/>
    <property type="match status" value="1"/>
</dbReference>
<keyword evidence="10" id="KW-1185">Reference proteome</keyword>
<dbReference type="InterPro" id="IPR010067">
    <property type="entry name" value="ABC_SsuA_sub-bd"/>
</dbReference>
<comment type="similarity">
    <text evidence="2">Belongs to the bacterial solute-binding protein SsuA/TauA family.</text>
</comment>
<comment type="function">
    <text evidence="5">Part of a binding-protein-dependent transport system for aliphatic sulfonates. Putative binding protein.</text>
</comment>
<feature type="signal peptide" evidence="7">
    <location>
        <begin position="1"/>
        <end position="19"/>
    </location>
</feature>
<accession>A0A164HJC6</accession>
<reference evidence="9 10" key="1">
    <citation type="submission" date="2016-04" db="EMBL/GenBank/DDBJ databases">
        <authorList>
            <person name="Evans L.H."/>
            <person name="Alamgir A."/>
            <person name="Owens N."/>
            <person name="Weber N.D."/>
            <person name="Virtaneva K."/>
            <person name="Barbian K."/>
            <person name="Babar A."/>
            <person name="Rosenke K."/>
        </authorList>
    </citation>
    <scope>NUCLEOTIDE SEQUENCE [LARGE SCALE GENOMIC DNA]</scope>
    <source>
        <strain evidence="9 10">IFM 0406</strain>
    </source>
</reference>
<evidence type="ECO:0000313" key="9">
    <source>
        <dbReference type="EMBL" id="KZM68565.1"/>
    </source>
</evidence>
<dbReference type="OrthoDB" id="506623at2"/>
<dbReference type="GO" id="GO:0042626">
    <property type="term" value="F:ATPase-coupled transmembrane transporter activity"/>
    <property type="evidence" value="ECO:0007669"/>
    <property type="project" value="InterPro"/>
</dbReference>
<organism evidence="9 10">
    <name type="scientific">Nocardia terpenica</name>
    <dbReference type="NCBI Taxonomy" id="455432"/>
    <lineage>
        <taxon>Bacteria</taxon>
        <taxon>Bacillati</taxon>
        <taxon>Actinomycetota</taxon>
        <taxon>Actinomycetes</taxon>
        <taxon>Mycobacteriales</taxon>
        <taxon>Nocardiaceae</taxon>
        <taxon>Nocardia</taxon>
    </lineage>
</organism>
<dbReference type="AlphaFoldDB" id="A0A164HJC6"/>
<dbReference type="InterPro" id="IPR001638">
    <property type="entry name" value="Solute-binding_3/MltF_N"/>
</dbReference>
<dbReference type="Gene3D" id="3.40.190.10">
    <property type="entry name" value="Periplasmic binding protein-like II"/>
    <property type="match status" value="2"/>
</dbReference>
<keyword evidence="3" id="KW-0813">Transport</keyword>
<name>A0A164HJC6_9NOCA</name>
<feature type="chain" id="PRO_5038828241" description="Putative aliphatic sulfonates-binding protein" evidence="7">
    <location>
        <begin position="20"/>
        <end position="332"/>
    </location>
</feature>
<dbReference type="EMBL" id="LWGR01000021">
    <property type="protein sequence ID" value="KZM68565.1"/>
    <property type="molecule type" value="Genomic_DNA"/>
</dbReference>
<evidence type="ECO:0000256" key="4">
    <source>
        <dbReference type="ARBA" id="ARBA00022729"/>
    </source>
</evidence>
<evidence type="ECO:0000256" key="6">
    <source>
        <dbReference type="ARBA" id="ARBA00070228"/>
    </source>
</evidence>
<dbReference type="PANTHER" id="PTHR30024:SF48">
    <property type="entry name" value="ABC TRANSPORTER SUBSTRATE-BINDING PROTEIN"/>
    <property type="match status" value="1"/>
</dbReference>
<dbReference type="SUPFAM" id="SSF53850">
    <property type="entry name" value="Periplasmic binding protein-like II"/>
    <property type="match status" value="1"/>
</dbReference>
<dbReference type="PANTHER" id="PTHR30024">
    <property type="entry name" value="ALIPHATIC SULFONATES-BINDING PROTEIN-RELATED"/>
    <property type="match status" value="1"/>
</dbReference>
<dbReference type="FunFam" id="3.40.190.10:FF:000050">
    <property type="entry name" value="Sulfonate ABC transporter substrate-binding protein"/>
    <property type="match status" value="1"/>
</dbReference>
<dbReference type="CDD" id="cd13558">
    <property type="entry name" value="PBP2_SsuA_like_2"/>
    <property type="match status" value="1"/>
</dbReference>
<evidence type="ECO:0000256" key="2">
    <source>
        <dbReference type="ARBA" id="ARBA00010742"/>
    </source>
</evidence>
<evidence type="ECO:0000256" key="5">
    <source>
        <dbReference type="ARBA" id="ARBA00055538"/>
    </source>
</evidence>
<sequence length="332" mass="35044">MISRRLFAALALTAVVATACGTGDGPDTAVRADGTVDLSRVTLHIGDQKGTGLQALLDAAGELKSIPYKIEWSQYNSGPPMLEAINAGAVDFGGVGNSPPVFAAAAKSAIKIVSSYRAGTEGQAVLVPKDSPLRTATDLRGKKIAVTKGSSAHHQLLSVLTKNGLSFTDIQPQYLQPADALAALTTGRVDAWAIWDPYTAQGQQQSGARILVDGTGYVNGDSFYVASAKALGSKSRTAAIRDLAARIQRAHTWVNGHLDDWATTYAQTSGLPREVTEVAVKRSRYQDHPLDPATVAGEQQVADLFAAAGLIPNKVTISDYVDTRFNDLFPTP</sequence>
<dbReference type="GO" id="GO:0042597">
    <property type="term" value="C:periplasmic space"/>
    <property type="evidence" value="ECO:0007669"/>
    <property type="project" value="UniProtKB-SubCell"/>
</dbReference>
<dbReference type="Proteomes" id="UP000076512">
    <property type="component" value="Unassembled WGS sequence"/>
</dbReference>
<dbReference type="SMART" id="SM00062">
    <property type="entry name" value="PBPb"/>
    <property type="match status" value="1"/>
</dbReference>
<proteinExistence type="inferred from homology"/>
<evidence type="ECO:0000259" key="8">
    <source>
        <dbReference type="SMART" id="SM00062"/>
    </source>
</evidence>
<dbReference type="NCBIfam" id="TIGR01728">
    <property type="entry name" value="SsuA_fam"/>
    <property type="match status" value="1"/>
</dbReference>
<comment type="subcellular location">
    <subcellularLocation>
        <location evidence="1">Periplasm</location>
    </subcellularLocation>
</comment>
<dbReference type="GO" id="GO:0016020">
    <property type="term" value="C:membrane"/>
    <property type="evidence" value="ECO:0007669"/>
    <property type="project" value="InterPro"/>
</dbReference>
<evidence type="ECO:0000256" key="1">
    <source>
        <dbReference type="ARBA" id="ARBA00004418"/>
    </source>
</evidence>
<keyword evidence="4 7" id="KW-0732">Signal</keyword>
<dbReference type="Pfam" id="PF09084">
    <property type="entry name" value="NMT1"/>
    <property type="match status" value="1"/>
</dbReference>
<evidence type="ECO:0000256" key="7">
    <source>
        <dbReference type="SAM" id="SignalP"/>
    </source>
</evidence>
<dbReference type="InterPro" id="IPR015168">
    <property type="entry name" value="SsuA/THI5"/>
</dbReference>
<dbReference type="STRING" id="455432.AWN90_11960"/>
<feature type="domain" description="Solute-binding protein family 3/N-terminal" evidence="8">
    <location>
        <begin position="42"/>
        <end position="260"/>
    </location>
</feature>
<evidence type="ECO:0000256" key="3">
    <source>
        <dbReference type="ARBA" id="ARBA00022448"/>
    </source>
</evidence>
<protein>
    <recommendedName>
        <fullName evidence="6">Putative aliphatic sulfonates-binding protein</fullName>
    </recommendedName>
</protein>
<evidence type="ECO:0000313" key="10">
    <source>
        <dbReference type="Proteomes" id="UP000076512"/>
    </source>
</evidence>
<comment type="caution">
    <text evidence="9">The sequence shown here is derived from an EMBL/GenBank/DDBJ whole genome shotgun (WGS) entry which is preliminary data.</text>
</comment>
<dbReference type="RefSeq" id="WP_067580282.1">
    <property type="nucleotide sequence ID" value="NZ_JABMCZ010000002.1"/>
</dbReference>
<gene>
    <name evidence="9" type="ORF">AWN90_11960</name>
</gene>